<protein>
    <recommendedName>
        <fullName evidence="2">methionine--tRNA ligase</fullName>
        <ecNumber evidence="2">6.1.1.10</ecNumber>
    </recommendedName>
    <alternativeName>
        <fullName evidence="9">Methionyl-tRNA synthetase</fullName>
    </alternativeName>
</protein>
<dbReference type="SUPFAM" id="SSF47323">
    <property type="entry name" value="Anticodon-binding domain of a subclass of class I aminoacyl-tRNA synthetases"/>
    <property type="match status" value="1"/>
</dbReference>
<evidence type="ECO:0000256" key="8">
    <source>
        <dbReference type="ARBA" id="ARBA00023146"/>
    </source>
</evidence>
<evidence type="ECO:0000256" key="2">
    <source>
        <dbReference type="ARBA" id="ARBA00012838"/>
    </source>
</evidence>
<comment type="similarity">
    <text evidence="11">Belongs to the class-I aminoacyl-tRNA synthetase family.</text>
</comment>
<comment type="subcellular location">
    <subcellularLocation>
        <location evidence="1">Cytoplasm</location>
    </subcellularLocation>
</comment>
<dbReference type="SUPFAM" id="SSF57770">
    <property type="entry name" value="Methionyl-tRNA synthetase (MetRS), Zn-domain"/>
    <property type="match status" value="1"/>
</dbReference>
<dbReference type="PANTHER" id="PTHR45765">
    <property type="entry name" value="METHIONINE--TRNA LIGASE"/>
    <property type="match status" value="1"/>
</dbReference>
<evidence type="ECO:0000256" key="4">
    <source>
        <dbReference type="ARBA" id="ARBA00022598"/>
    </source>
</evidence>
<dbReference type="CDD" id="cd07957">
    <property type="entry name" value="Anticodon_Ia_Met"/>
    <property type="match status" value="1"/>
</dbReference>
<sequence length="538" mass="60455">MNSVPHIGTFMHLLSADVYARYLRMKGEDVVAVSGSDEHGTPIEVEAMRRGVDPREITDANHAIILRLLKEYLVDALYYTRTESPTHVEFVRDFYRKVEERGYVFKKDVEMPFCPRDGIFLPDRFVVGTCPYCGYENAKGDQCDRCGKLLEPTMLINPRCAICGSTPEIRTTSHWYLDLPKLESALVDYISSNDRLPDNAKNSSLRLLEEGLRPRALTRDNKWGIPAPFRGAEGKTIYVWMEAVLGYLSAVKELGERTGHPEMLDAFWKSSDARPVCFIGKDNVPFHTIIFPALLMASGEGYVLPWQVSSTEYVTMEGEKFSKSAGVGIWMDKALRVADGEVWRFVIMYMRPESRDANFSWKEFARIVNAELNDNLGNFAHRVLTLAHRRYGSGAPSCGTAGPLASTASSALARYLDYMDSFRIRDAVRVILELSAAGNERLSSEKPWETLRTGGQEVDGILCGYLSALDAIAVMLSPFMPRRARSLWRMLGRTGDPEDSRAALPDSPRGPLMKPTTLFTKVPDSPEDLQRLYEGTKI</sequence>
<dbReference type="CDD" id="cd00814">
    <property type="entry name" value="MetRS_core"/>
    <property type="match status" value="1"/>
</dbReference>
<evidence type="ECO:0000256" key="7">
    <source>
        <dbReference type="ARBA" id="ARBA00022917"/>
    </source>
</evidence>
<evidence type="ECO:0000259" key="14">
    <source>
        <dbReference type="Pfam" id="PF19303"/>
    </source>
</evidence>
<dbReference type="InterPro" id="IPR014758">
    <property type="entry name" value="Met-tRNA_synth"/>
</dbReference>
<organism evidence="15 16">
    <name type="scientific">Conexivisphaera calida</name>
    <dbReference type="NCBI Taxonomy" id="1874277"/>
    <lineage>
        <taxon>Archaea</taxon>
        <taxon>Nitrososphaerota</taxon>
        <taxon>Conexivisphaeria</taxon>
        <taxon>Conexivisphaerales</taxon>
        <taxon>Conexivisphaeraceae</taxon>
        <taxon>Conexivisphaera</taxon>
    </lineage>
</organism>
<dbReference type="GO" id="GO:0004825">
    <property type="term" value="F:methionine-tRNA ligase activity"/>
    <property type="evidence" value="ECO:0007669"/>
    <property type="project" value="UniProtKB-EC"/>
</dbReference>
<dbReference type="AlphaFoldDB" id="A0A4P2VEK0"/>
<proteinExistence type="inferred from homology"/>
<evidence type="ECO:0000256" key="10">
    <source>
        <dbReference type="ARBA" id="ARBA00047364"/>
    </source>
</evidence>
<dbReference type="Gene3D" id="1.10.730.10">
    <property type="entry name" value="Isoleucyl-tRNA Synthetase, Domain 1"/>
    <property type="match status" value="1"/>
</dbReference>
<dbReference type="InterPro" id="IPR009080">
    <property type="entry name" value="tRNAsynth_Ia_anticodon-bd"/>
</dbReference>
<dbReference type="PRINTS" id="PR01041">
    <property type="entry name" value="TRNASYNTHMET"/>
</dbReference>
<evidence type="ECO:0000256" key="12">
    <source>
        <dbReference type="SAM" id="MobiDB-lite"/>
    </source>
</evidence>
<comment type="catalytic activity">
    <reaction evidence="10">
        <text>tRNA(Met) + L-methionine + ATP = L-methionyl-tRNA(Met) + AMP + diphosphate</text>
        <dbReference type="Rhea" id="RHEA:13481"/>
        <dbReference type="Rhea" id="RHEA-COMP:9667"/>
        <dbReference type="Rhea" id="RHEA-COMP:9698"/>
        <dbReference type="ChEBI" id="CHEBI:30616"/>
        <dbReference type="ChEBI" id="CHEBI:33019"/>
        <dbReference type="ChEBI" id="CHEBI:57844"/>
        <dbReference type="ChEBI" id="CHEBI:78442"/>
        <dbReference type="ChEBI" id="CHEBI:78530"/>
        <dbReference type="ChEBI" id="CHEBI:456215"/>
        <dbReference type="EC" id="6.1.1.10"/>
    </reaction>
</comment>
<dbReference type="Gene3D" id="3.40.50.620">
    <property type="entry name" value="HUPs"/>
    <property type="match status" value="1"/>
</dbReference>
<evidence type="ECO:0000256" key="11">
    <source>
        <dbReference type="RuleBase" id="RU363039"/>
    </source>
</evidence>
<gene>
    <name evidence="15" type="ORF">NAS2_1625</name>
</gene>
<dbReference type="InterPro" id="IPR014729">
    <property type="entry name" value="Rossmann-like_a/b/a_fold"/>
</dbReference>
<dbReference type="GO" id="GO:0005524">
    <property type="term" value="F:ATP binding"/>
    <property type="evidence" value="ECO:0007669"/>
    <property type="project" value="UniProtKB-KW"/>
</dbReference>
<dbReference type="GO" id="GO:0005829">
    <property type="term" value="C:cytosol"/>
    <property type="evidence" value="ECO:0007669"/>
    <property type="project" value="TreeGrafter"/>
</dbReference>
<evidence type="ECO:0000256" key="5">
    <source>
        <dbReference type="ARBA" id="ARBA00022741"/>
    </source>
</evidence>
<keyword evidence="6 11" id="KW-0067">ATP-binding</keyword>
<keyword evidence="7 11" id="KW-0648">Protein biosynthesis</keyword>
<dbReference type="InterPro" id="IPR041872">
    <property type="entry name" value="Anticodon_Met"/>
</dbReference>
<evidence type="ECO:0000313" key="16">
    <source>
        <dbReference type="Proteomes" id="UP000509448"/>
    </source>
</evidence>
<dbReference type="Pfam" id="PF19303">
    <property type="entry name" value="Anticodon_3"/>
    <property type="match status" value="1"/>
</dbReference>
<dbReference type="NCBIfam" id="TIGR00398">
    <property type="entry name" value="metG"/>
    <property type="match status" value="1"/>
</dbReference>
<dbReference type="InterPro" id="IPR029038">
    <property type="entry name" value="MetRS_Zn"/>
</dbReference>
<feature type="domain" description="Methionyl/Leucyl tRNA synthetase" evidence="13">
    <location>
        <begin position="2"/>
        <end position="384"/>
    </location>
</feature>
<dbReference type="Gene3D" id="2.20.28.20">
    <property type="entry name" value="Methionyl-tRNA synthetase, Zn-domain"/>
    <property type="match status" value="1"/>
</dbReference>
<accession>A0A4P2VEK0</accession>
<keyword evidence="8 11" id="KW-0030">Aminoacyl-tRNA synthetase</keyword>
<dbReference type="Pfam" id="PF09334">
    <property type="entry name" value="tRNA-synt_1g"/>
    <property type="match status" value="1"/>
</dbReference>
<dbReference type="GO" id="GO:0017101">
    <property type="term" value="C:aminoacyl-tRNA synthetase multienzyme complex"/>
    <property type="evidence" value="ECO:0007669"/>
    <property type="project" value="TreeGrafter"/>
</dbReference>
<dbReference type="InterPro" id="IPR023458">
    <property type="entry name" value="Met-tRNA_ligase_1"/>
</dbReference>
<evidence type="ECO:0000256" key="6">
    <source>
        <dbReference type="ARBA" id="ARBA00022840"/>
    </source>
</evidence>
<evidence type="ECO:0000313" key="15">
    <source>
        <dbReference type="EMBL" id="BBE42999.1"/>
    </source>
</evidence>
<keyword evidence="16" id="KW-1185">Reference proteome</keyword>
<keyword evidence="5 11" id="KW-0547">Nucleotide-binding</keyword>
<evidence type="ECO:0000256" key="9">
    <source>
        <dbReference type="ARBA" id="ARBA00030904"/>
    </source>
</evidence>
<dbReference type="InterPro" id="IPR015413">
    <property type="entry name" value="Methionyl/Leucyl_tRNA_Synth"/>
</dbReference>
<keyword evidence="3" id="KW-0963">Cytoplasm</keyword>
<name>A0A4P2VEK0_9ARCH</name>
<keyword evidence="4 11" id="KW-0436">Ligase</keyword>
<dbReference type="GO" id="GO:0006431">
    <property type="term" value="P:methionyl-tRNA aminoacylation"/>
    <property type="evidence" value="ECO:0007669"/>
    <property type="project" value="InterPro"/>
</dbReference>
<feature type="region of interest" description="Disordered" evidence="12">
    <location>
        <begin position="495"/>
        <end position="516"/>
    </location>
</feature>
<dbReference type="InterPro" id="IPR033911">
    <property type="entry name" value="MetRS_core"/>
</dbReference>
<evidence type="ECO:0000259" key="13">
    <source>
        <dbReference type="Pfam" id="PF09334"/>
    </source>
</evidence>
<dbReference type="FunFam" id="2.20.28.20:FF:000001">
    <property type="entry name" value="Methionine--tRNA ligase"/>
    <property type="match status" value="1"/>
</dbReference>
<evidence type="ECO:0000256" key="3">
    <source>
        <dbReference type="ARBA" id="ARBA00022490"/>
    </source>
</evidence>
<dbReference type="KEGG" id="ccai:NAS2_1625"/>
<dbReference type="EMBL" id="AP018732">
    <property type="protein sequence ID" value="BBE42999.1"/>
    <property type="molecule type" value="Genomic_DNA"/>
</dbReference>
<reference evidence="15 16" key="1">
    <citation type="journal article" date="2019" name="ISME J.">
        <title>Isolation and characterization of a thermophilic sulfur- and iron-reducing thaumarchaeote from a terrestrial acidic hot spring.</title>
        <authorList>
            <person name="Kato S."/>
            <person name="Itoh T."/>
            <person name="Yuki M."/>
            <person name="Nagamori M."/>
            <person name="Ohnishi M."/>
            <person name="Uematsu K."/>
            <person name="Suzuki K."/>
            <person name="Takashina T."/>
            <person name="Ohkuma M."/>
        </authorList>
    </citation>
    <scope>NUCLEOTIDE SEQUENCE [LARGE SCALE GENOMIC DNA]</scope>
    <source>
        <strain evidence="15 16">NAS-02</strain>
    </source>
</reference>
<dbReference type="PANTHER" id="PTHR45765:SF1">
    <property type="entry name" value="METHIONINE--TRNA LIGASE, CYTOPLASMIC"/>
    <property type="match status" value="1"/>
</dbReference>
<dbReference type="SUPFAM" id="SSF52374">
    <property type="entry name" value="Nucleotidylyl transferase"/>
    <property type="match status" value="1"/>
</dbReference>
<dbReference type="Proteomes" id="UP000509448">
    <property type="component" value="Chromosome"/>
</dbReference>
<feature type="domain" description="Methionyl-tRNA synthetase anticodon-binding" evidence="14">
    <location>
        <begin position="404"/>
        <end position="533"/>
    </location>
</feature>
<evidence type="ECO:0000256" key="1">
    <source>
        <dbReference type="ARBA" id="ARBA00004496"/>
    </source>
</evidence>
<dbReference type="EC" id="6.1.1.10" evidence="2"/>